<dbReference type="SUPFAM" id="SSF47413">
    <property type="entry name" value="lambda repressor-like DNA-binding domains"/>
    <property type="match status" value="1"/>
</dbReference>
<protein>
    <submittedName>
        <fullName evidence="3">Helix-turn-helix transcriptional regulator</fullName>
    </submittedName>
</protein>
<keyword evidence="1" id="KW-0238">DNA-binding</keyword>
<dbReference type="InterPro" id="IPR001387">
    <property type="entry name" value="Cro/C1-type_HTH"/>
</dbReference>
<dbReference type="GO" id="GO:0003700">
    <property type="term" value="F:DNA-binding transcription factor activity"/>
    <property type="evidence" value="ECO:0007669"/>
    <property type="project" value="TreeGrafter"/>
</dbReference>
<dbReference type="InterPro" id="IPR050807">
    <property type="entry name" value="TransReg_Diox_bact_type"/>
</dbReference>
<proteinExistence type="predicted"/>
<dbReference type="GO" id="GO:0005829">
    <property type="term" value="C:cytosol"/>
    <property type="evidence" value="ECO:0007669"/>
    <property type="project" value="TreeGrafter"/>
</dbReference>
<sequence length="89" mass="10404">MLLIFQITKKGCEILSITEFVGKKIRYYRKNKRKTLEELSSVSGLTVNYLSMIEKGQANATLMKLEPIIYALEINWTDIIPRKHDEEKK</sequence>
<feature type="domain" description="HTH cro/C1-type" evidence="2">
    <location>
        <begin position="25"/>
        <end position="79"/>
    </location>
</feature>
<dbReference type="PANTHER" id="PTHR46797:SF1">
    <property type="entry name" value="METHYLPHOSPHONATE SYNTHASE"/>
    <property type="match status" value="1"/>
</dbReference>
<dbReference type="SMART" id="SM00530">
    <property type="entry name" value="HTH_XRE"/>
    <property type="match status" value="1"/>
</dbReference>
<dbReference type="EMBL" id="VTEZ01000002">
    <property type="protein sequence ID" value="TYS86803.1"/>
    <property type="molecule type" value="Genomic_DNA"/>
</dbReference>
<comment type="caution">
    <text evidence="3">The sequence shown here is derived from an EMBL/GenBank/DDBJ whole genome shotgun (WGS) entry which is preliminary data.</text>
</comment>
<dbReference type="PANTHER" id="PTHR46797">
    <property type="entry name" value="HTH-TYPE TRANSCRIPTIONAL REGULATOR"/>
    <property type="match status" value="1"/>
</dbReference>
<dbReference type="GO" id="GO:0003677">
    <property type="term" value="F:DNA binding"/>
    <property type="evidence" value="ECO:0007669"/>
    <property type="project" value="UniProtKB-KW"/>
</dbReference>
<dbReference type="Gene3D" id="1.10.260.40">
    <property type="entry name" value="lambda repressor-like DNA-binding domains"/>
    <property type="match status" value="1"/>
</dbReference>
<reference evidence="3 4" key="1">
    <citation type="submission" date="2019-08" db="EMBL/GenBank/DDBJ databases">
        <title>Bacillus genomes from the desert of Cuatro Cienegas, Coahuila.</title>
        <authorList>
            <person name="Olmedo-Alvarez G."/>
        </authorList>
    </citation>
    <scope>NUCLEOTIDE SEQUENCE [LARGE SCALE GENOMIC DNA]</scope>
    <source>
        <strain evidence="3 4">CH87b_3T</strain>
    </source>
</reference>
<gene>
    <name evidence="3" type="ORF">FZC85_07325</name>
</gene>
<evidence type="ECO:0000256" key="1">
    <source>
        <dbReference type="ARBA" id="ARBA00023125"/>
    </source>
</evidence>
<accession>A0A5D4UHR5</accession>
<evidence type="ECO:0000313" key="4">
    <source>
        <dbReference type="Proteomes" id="UP000324269"/>
    </source>
</evidence>
<dbReference type="CDD" id="cd00093">
    <property type="entry name" value="HTH_XRE"/>
    <property type="match status" value="1"/>
</dbReference>
<organism evidence="3 4">
    <name type="scientific">Rossellomorea aquimaris</name>
    <dbReference type="NCBI Taxonomy" id="189382"/>
    <lineage>
        <taxon>Bacteria</taxon>
        <taxon>Bacillati</taxon>
        <taxon>Bacillota</taxon>
        <taxon>Bacilli</taxon>
        <taxon>Bacillales</taxon>
        <taxon>Bacillaceae</taxon>
        <taxon>Rossellomorea</taxon>
    </lineage>
</organism>
<dbReference type="Proteomes" id="UP000324269">
    <property type="component" value="Unassembled WGS sequence"/>
</dbReference>
<name>A0A5D4UHR5_9BACI</name>
<evidence type="ECO:0000259" key="2">
    <source>
        <dbReference type="PROSITE" id="PS50943"/>
    </source>
</evidence>
<evidence type="ECO:0000313" key="3">
    <source>
        <dbReference type="EMBL" id="TYS86803.1"/>
    </source>
</evidence>
<dbReference type="PROSITE" id="PS50943">
    <property type="entry name" value="HTH_CROC1"/>
    <property type="match status" value="1"/>
</dbReference>
<dbReference type="Pfam" id="PF01381">
    <property type="entry name" value="HTH_3"/>
    <property type="match status" value="1"/>
</dbReference>
<dbReference type="AlphaFoldDB" id="A0A5D4UHR5"/>
<dbReference type="InterPro" id="IPR010982">
    <property type="entry name" value="Lambda_DNA-bd_dom_sf"/>
</dbReference>